<reference evidence="1" key="1">
    <citation type="submission" date="2020-07" db="EMBL/GenBank/DDBJ databases">
        <title>Carbapenem Resistant Aeromonas hydrophila Carrying blacphA7 Isolated from Two Solid Organ Transplant Patients.</title>
        <authorList>
            <person name="Hilt E."/>
            <person name="Fitzwater S.P."/>
            <person name="Ward K."/>
            <person name="De St Maurice A."/>
            <person name="Chandrasekaran S."/>
            <person name="Garner O.B."/>
            <person name="Yang S."/>
        </authorList>
    </citation>
    <scope>NUCLEOTIDE SEQUENCE</scope>
    <source>
        <strain evidence="1">B-1</strain>
    </source>
</reference>
<protein>
    <submittedName>
        <fullName evidence="1">Uncharacterized protein</fullName>
    </submittedName>
</protein>
<name>A0A926FMA7_AERHY</name>
<proteinExistence type="predicted"/>
<accession>A0A926FMA7</accession>
<comment type="caution">
    <text evidence="1">The sequence shown here is derived from an EMBL/GenBank/DDBJ whole genome shotgun (WGS) entry which is preliminary data.</text>
</comment>
<organism evidence="1">
    <name type="scientific">Aeromonas hydrophila</name>
    <dbReference type="NCBI Taxonomy" id="644"/>
    <lineage>
        <taxon>Bacteria</taxon>
        <taxon>Pseudomonadati</taxon>
        <taxon>Pseudomonadota</taxon>
        <taxon>Gammaproteobacteria</taxon>
        <taxon>Aeromonadales</taxon>
        <taxon>Aeromonadaceae</taxon>
        <taxon>Aeromonas</taxon>
    </lineage>
</organism>
<gene>
    <name evidence="1" type="ORF">H2136_19945</name>
</gene>
<evidence type="ECO:0000313" key="1">
    <source>
        <dbReference type="EMBL" id="MBC8674264.1"/>
    </source>
</evidence>
<sequence length="78" mass="9111">MIPSHLLDHKLFDFKSINRDSGIIDGGDKAFDPPELPRRRCWTSTRWTCWTSLRCAKPTSTIKRSAWRSFSFYAGHPR</sequence>
<dbReference type="AlphaFoldDB" id="A0A926FMA7"/>
<dbReference type="EMBL" id="JACLAN010000013">
    <property type="protein sequence ID" value="MBC8674264.1"/>
    <property type="molecule type" value="Genomic_DNA"/>
</dbReference>